<accession>A0A1I2FY55</accession>
<evidence type="ECO:0000313" key="2">
    <source>
        <dbReference type="Proteomes" id="UP000199645"/>
    </source>
</evidence>
<gene>
    <name evidence="1" type="ORF">SAMN05421541_10655</name>
</gene>
<organism evidence="1 2">
    <name type="scientific">Actinoplanes philippinensis</name>
    <dbReference type="NCBI Taxonomy" id="35752"/>
    <lineage>
        <taxon>Bacteria</taxon>
        <taxon>Bacillati</taxon>
        <taxon>Actinomycetota</taxon>
        <taxon>Actinomycetes</taxon>
        <taxon>Micromonosporales</taxon>
        <taxon>Micromonosporaceae</taxon>
        <taxon>Actinoplanes</taxon>
    </lineage>
</organism>
<proteinExistence type="predicted"/>
<dbReference type="Proteomes" id="UP000199645">
    <property type="component" value="Unassembled WGS sequence"/>
</dbReference>
<keyword evidence="2" id="KW-1185">Reference proteome</keyword>
<reference evidence="1 2" key="1">
    <citation type="submission" date="2016-10" db="EMBL/GenBank/DDBJ databases">
        <authorList>
            <person name="de Groot N.N."/>
        </authorList>
    </citation>
    <scope>NUCLEOTIDE SEQUENCE [LARGE SCALE GENOMIC DNA]</scope>
    <source>
        <strain evidence="1 2">DSM 43019</strain>
    </source>
</reference>
<protein>
    <submittedName>
        <fullName evidence="1">Uncharacterized protein</fullName>
    </submittedName>
</protein>
<dbReference type="EMBL" id="FONV01000006">
    <property type="protein sequence ID" value="SFF10354.1"/>
    <property type="molecule type" value="Genomic_DNA"/>
</dbReference>
<sequence length="131" mass="14703">MYEWDGEQVVDGERGPEAFEWNQRFLTRGTWASGMNARAPIRAEEWAQAVAAQPDFEMMTRIEATLPSGARWITCPPVACWSGHTSGRPIPFFHDRDVIEVRDADEPTIRRMVALASTLAAKVVDDDDQPA</sequence>
<dbReference type="STRING" id="35752.SAMN05421541_10655"/>
<name>A0A1I2FY55_9ACTN</name>
<evidence type="ECO:0000313" key="1">
    <source>
        <dbReference type="EMBL" id="SFF10354.1"/>
    </source>
</evidence>
<dbReference type="AlphaFoldDB" id="A0A1I2FY55"/>